<name>A0A2J6R7R5_HYAVF</name>
<accession>A0A2J6R7R5</accession>
<dbReference type="Gene3D" id="3.60.15.10">
    <property type="entry name" value="Ribonuclease Z/Hydroxyacylglutathione hydrolase-like"/>
    <property type="match status" value="1"/>
</dbReference>
<dbReference type="InterPro" id="IPR001279">
    <property type="entry name" value="Metallo-B-lactamas"/>
</dbReference>
<feature type="domain" description="Metallo-beta-lactamase" evidence="1">
    <location>
        <begin position="344"/>
        <end position="517"/>
    </location>
</feature>
<evidence type="ECO:0000313" key="3">
    <source>
        <dbReference type="Proteomes" id="UP000235786"/>
    </source>
</evidence>
<keyword evidence="3" id="KW-1185">Reference proteome</keyword>
<dbReference type="OrthoDB" id="3481168at2759"/>
<dbReference type="EMBL" id="KZ613953">
    <property type="protein sequence ID" value="PMD34561.1"/>
    <property type="molecule type" value="Genomic_DNA"/>
</dbReference>
<evidence type="ECO:0000259" key="1">
    <source>
        <dbReference type="SMART" id="SM00849"/>
    </source>
</evidence>
<dbReference type="SUPFAM" id="SSF56281">
    <property type="entry name" value="Metallo-hydrolase/oxidoreductase"/>
    <property type="match status" value="1"/>
</dbReference>
<reference evidence="2 3" key="1">
    <citation type="submission" date="2016-04" db="EMBL/GenBank/DDBJ databases">
        <title>A degradative enzymes factory behind the ericoid mycorrhizal symbiosis.</title>
        <authorList>
            <consortium name="DOE Joint Genome Institute"/>
            <person name="Martino E."/>
            <person name="Morin E."/>
            <person name="Grelet G."/>
            <person name="Kuo A."/>
            <person name="Kohler A."/>
            <person name="Daghino S."/>
            <person name="Barry K."/>
            <person name="Choi C."/>
            <person name="Cichocki N."/>
            <person name="Clum A."/>
            <person name="Copeland A."/>
            <person name="Hainaut M."/>
            <person name="Haridas S."/>
            <person name="Labutti K."/>
            <person name="Lindquist E."/>
            <person name="Lipzen A."/>
            <person name="Khouja H.-R."/>
            <person name="Murat C."/>
            <person name="Ohm R."/>
            <person name="Olson A."/>
            <person name="Spatafora J."/>
            <person name="Veneault-Fourrey C."/>
            <person name="Henrissat B."/>
            <person name="Grigoriev I."/>
            <person name="Martin F."/>
            <person name="Perotto S."/>
        </authorList>
    </citation>
    <scope>NUCLEOTIDE SEQUENCE [LARGE SCALE GENOMIC DNA]</scope>
    <source>
        <strain evidence="2 3">F</strain>
    </source>
</reference>
<gene>
    <name evidence="2" type="ORF">L207DRAFT_588085</name>
</gene>
<dbReference type="AlphaFoldDB" id="A0A2J6R7R5"/>
<sequence length="549" mass="60559">MKFSAYIRFSIHTLVCPVIFGPNASLAEQQNRSSSALLPPSLIVNKAIVALGGKEALESVTGVIYQVANFFRLKTTMENYDFYISDTVIAVSGNQNVTFSYPADGSSILQRIDRNWHLSEEWYFASPFAEPRSFSLVVRGGDDGYACYTEGNNIVYLPATVTQGYVDAGLTNYLVVRATKMSPRLMLQVLADNDTTSSLIALRGGVQRPSVASLALGLTVIFDSETYLPYNIRTVEGNALFGTSDRDLQVYNYTMVNGVKFPIRFTTTYQNAVIEDFEVTDIRFNPQLPSNFFEGLPANNSLVNGPIICYSLANIHGTLSNLSATHPAPGLDKVWNLVFEDSPGYAQLVIEFDDAVFVFDSPPHQSELVIEWVRQSLGKSVTHLWPSHHHHDHAYGTQDFINTGAKLVVPEVAQPFWSALPNASIISYNGGSPFIYRDSTTQLRLVWHEHSAHAADEGYAMVPTACPKADDPIVIFEADTWNPGLVSDGLDEYQARAWLDQALNDALSINAIVAPAHGIVANLTDLINYLEFPYPNLTTIDWTFGGPLC</sequence>
<dbReference type="InterPro" id="IPR036866">
    <property type="entry name" value="RibonucZ/Hydroxyglut_hydro"/>
</dbReference>
<proteinExistence type="predicted"/>
<organism evidence="2 3">
    <name type="scientific">Hyaloscypha variabilis (strain UAMH 11265 / GT02V1 / F)</name>
    <name type="common">Meliniomyces variabilis</name>
    <dbReference type="NCBI Taxonomy" id="1149755"/>
    <lineage>
        <taxon>Eukaryota</taxon>
        <taxon>Fungi</taxon>
        <taxon>Dikarya</taxon>
        <taxon>Ascomycota</taxon>
        <taxon>Pezizomycotina</taxon>
        <taxon>Leotiomycetes</taxon>
        <taxon>Helotiales</taxon>
        <taxon>Hyaloscyphaceae</taxon>
        <taxon>Hyaloscypha</taxon>
        <taxon>Hyaloscypha variabilis</taxon>
    </lineage>
</organism>
<evidence type="ECO:0000313" key="2">
    <source>
        <dbReference type="EMBL" id="PMD34561.1"/>
    </source>
</evidence>
<dbReference type="SMART" id="SM00849">
    <property type="entry name" value="Lactamase_B"/>
    <property type="match status" value="1"/>
</dbReference>
<protein>
    <submittedName>
        <fullName evidence="2">Metallo-beta-lactamase superfamily protein</fullName>
    </submittedName>
</protein>
<dbReference type="Proteomes" id="UP000235786">
    <property type="component" value="Unassembled WGS sequence"/>
</dbReference>